<dbReference type="SUPFAM" id="SSF56281">
    <property type="entry name" value="Metallo-hydrolase/oxidoreductase"/>
    <property type="match status" value="1"/>
</dbReference>
<evidence type="ECO:0000313" key="16">
    <source>
        <dbReference type="Proteomes" id="UP000240615"/>
    </source>
</evidence>
<dbReference type="PANTHER" id="PTHR43694">
    <property type="entry name" value="RIBONUCLEASE J"/>
    <property type="match status" value="1"/>
</dbReference>
<feature type="binding site" evidence="13">
    <location>
        <position position="442"/>
    </location>
    <ligand>
        <name>Ca(2+)</name>
        <dbReference type="ChEBI" id="CHEBI:29108"/>
    </ligand>
</feature>
<keyword evidence="6 10" id="KW-0378">Hydrolase</keyword>
<evidence type="ECO:0000256" key="3">
    <source>
        <dbReference type="ARBA" id="ARBA00022722"/>
    </source>
</evidence>
<dbReference type="InterPro" id="IPR036866">
    <property type="entry name" value="RibonucZ/Hydroxyglut_hydro"/>
</dbReference>
<dbReference type="Pfam" id="PF22505">
    <property type="entry name" value="RNase_J_b_CASP"/>
    <property type="match status" value="1"/>
</dbReference>
<feature type="active site" description="Proton acceptor" evidence="11">
    <location>
        <position position="367"/>
    </location>
</feature>
<evidence type="ECO:0000256" key="11">
    <source>
        <dbReference type="PIRSR" id="PIRSR004803-1"/>
    </source>
</evidence>
<dbReference type="Gene3D" id="3.10.20.580">
    <property type="match status" value="1"/>
</dbReference>
<evidence type="ECO:0000256" key="10">
    <source>
        <dbReference type="HAMAP-Rule" id="MF_01491"/>
    </source>
</evidence>
<proteinExistence type="inferred from homology"/>
<protein>
    <recommendedName>
        <fullName evidence="10">Ribonuclease J</fullName>
        <shortName evidence="10">RNase J</shortName>
        <ecNumber evidence="10">3.1.-.-</ecNumber>
    </recommendedName>
</protein>
<dbReference type="EC" id="3.1.-.-" evidence="10"/>
<feature type="binding site" evidence="13">
    <location>
        <position position="76"/>
    </location>
    <ligand>
        <name>Zn(2+)</name>
        <dbReference type="ChEBI" id="CHEBI:29105"/>
        <label>1</label>
        <note>catalytic</note>
    </ligand>
</feature>
<comment type="subunit">
    <text evidence="10">Homodimer, may be a subunit of the RNA degradosome.</text>
</comment>
<dbReference type="GO" id="GO:0003723">
    <property type="term" value="F:RNA binding"/>
    <property type="evidence" value="ECO:0007669"/>
    <property type="project" value="UniProtKB-UniRule"/>
</dbReference>
<evidence type="ECO:0000256" key="8">
    <source>
        <dbReference type="ARBA" id="ARBA00022839"/>
    </source>
</evidence>
<dbReference type="Pfam" id="PF00753">
    <property type="entry name" value="Lactamase_B"/>
    <property type="match status" value="1"/>
</dbReference>
<evidence type="ECO:0000256" key="7">
    <source>
        <dbReference type="ARBA" id="ARBA00022833"/>
    </source>
</evidence>
<evidence type="ECO:0000313" key="15">
    <source>
        <dbReference type="EMBL" id="AVQ38741.1"/>
    </source>
</evidence>
<feature type="binding site" evidence="13">
    <location>
        <position position="140"/>
    </location>
    <ligand>
        <name>Zn(2+)</name>
        <dbReference type="ChEBI" id="CHEBI:29105"/>
        <label>1</label>
        <note>catalytic</note>
    </ligand>
</feature>
<evidence type="ECO:0000256" key="6">
    <source>
        <dbReference type="ARBA" id="ARBA00022801"/>
    </source>
</evidence>
<keyword evidence="5 10" id="KW-0255">Endonuclease</keyword>
<accession>A0ABC8CTG6</accession>
<dbReference type="InterPro" id="IPR042173">
    <property type="entry name" value="RNase_J_2"/>
</dbReference>
<evidence type="ECO:0000256" key="13">
    <source>
        <dbReference type="PIRSR" id="PIRSR004803-3"/>
    </source>
</evidence>
<dbReference type="NCBIfam" id="TIGR00649">
    <property type="entry name" value="MG423"/>
    <property type="match status" value="1"/>
</dbReference>
<keyword evidence="13" id="KW-0106">Calcium</keyword>
<dbReference type="AlphaFoldDB" id="A0ABC8CTG6"/>
<dbReference type="InterPro" id="IPR001279">
    <property type="entry name" value="Metallo-B-lactamas"/>
</dbReference>
<comment type="similarity">
    <text evidence="10">Belongs to the metallo-beta-lactamase superfamily. RNA-metabolizing metallo-beta-lactamase-like family. Bacterial RNase J subfamily.</text>
</comment>
<comment type="subcellular location">
    <subcellularLocation>
        <location evidence="1 10">Cytoplasm</location>
    </subcellularLocation>
</comment>
<keyword evidence="8 10" id="KW-0269">Exonuclease</keyword>
<evidence type="ECO:0000256" key="12">
    <source>
        <dbReference type="PIRSR" id="PIRSR004803-2"/>
    </source>
</evidence>
<keyword evidence="3 10" id="KW-0540">Nuclease</keyword>
<feature type="binding site" evidence="13">
    <location>
        <position position="77"/>
    </location>
    <ligand>
        <name>Zn(2+)</name>
        <dbReference type="ChEBI" id="CHEBI:29105"/>
        <label>1</label>
        <note>catalytic</note>
    </ligand>
</feature>
<dbReference type="CDD" id="cd07714">
    <property type="entry name" value="RNaseJ_MBL-fold"/>
    <property type="match status" value="1"/>
</dbReference>
<evidence type="ECO:0000256" key="9">
    <source>
        <dbReference type="ARBA" id="ARBA00022884"/>
    </source>
</evidence>
<dbReference type="EMBL" id="CP027777">
    <property type="protein sequence ID" value="AVQ38741.1"/>
    <property type="molecule type" value="Genomic_DNA"/>
</dbReference>
<dbReference type="HAMAP" id="MF_01491">
    <property type="entry name" value="RNase_J_bact"/>
    <property type="match status" value="1"/>
</dbReference>
<keyword evidence="7 13" id="KW-0862">Zinc</keyword>
<name>A0ABC8CTG6_CLOBO</name>
<dbReference type="GO" id="GO:0046872">
    <property type="term" value="F:metal ion binding"/>
    <property type="evidence" value="ECO:0007669"/>
    <property type="project" value="UniProtKB-KW"/>
</dbReference>
<sequence>MSNKDSIKIIPLGGLGEIGKNITAFEYENEIVIIDCGISFPDEEMYGVDLVIPDITYLLNNKDKVKAIFLTHGHEDHIGSLPYILQQLNRPVYGTALTLGIVENKLREHNMLSDCELNKVEAGDIVELKNLKVEFIRNTHSIADSCSIAIHTPVGVILHTGDFKIDYTPIDGLVMDFHRIAELGKKGVLLLMADSTNVQRKGHTISEKSIGETLTKIFSNAKGRVIVATFASNIHRMQQIVDASIEYGRKVAFSGRSMENISKVAMDLGYLHIPQTYLITVDEMRNYPNEQITIITTGSQGEPMAALARIAYSNHRKIAIEPKDLFIISASPIPGNEKLISRVINELFKKGADVIYEALEEVHVSGHAYEEELKLIHTLVHPKYFMPVHGEYRHLKRHVDLAMELGMERENIFSLETGKVLEISHEEAKVSGKVRTGSIFVDGIGVGDVGNIVLRDRRYLAQDGMLTIVVTLEKESYSVIAGPDVITRGFIYVKESEDLINEVKEIVKEELENCLENKIIEWYVLKSNIKKSVEKYLYEKTKRRPIVLPIIMEI</sequence>
<feature type="binding site" evidence="13">
    <location>
        <position position="49"/>
    </location>
    <ligand>
        <name>Ca(2+)</name>
        <dbReference type="ChEBI" id="CHEBI:29108"/>
    </ligand>
</feature>
<evidence type="ECO:0000256" key="5">
    <source>
        <dbReference type="ARBA" id="ARBA00022759"/>
    </source>
</evidence>
<dbReference type="SMART" id="SM00849">
    <property type="entry name" value="Lactamase_B"/>
    <property type="match status" value="1"/>
</dbReference>
<dbReference type="Proteomes" id="UP000240615">
    <property type="component" value="Chromosome"/>
</dbReference>
<dbReference type="PANTHER" id="PTHR43694:SF1">
    <property type="entry name" value="RIBONUCLEASE J"/>
    <property type="match status" value="1"/>
</dbReference>
<dbReference type="GO" id="GO:0005737">
    <property type="term" value="C:cytoplasm"/>
    <property type="evidence" value="ECO:0007669"/>
    <property type="project" value="UniProtKB-SubCell"/>
</dbReference>
<dbReference type="GO" id="GO:0004534">
    <property type="term" value="F:5'-3' RNA exonuclease activity"/>
    <property type="evidence" value="ECO:0007669"/>
    <property type="project" value="UniProtKB-UniRule"/>
</dbReference>
<evidence type="ECO:0000256" key="4">
    <source>
        <dbReference type="ARBA" id="ARBA00022723"/>
    </source>
</evidence>
<dbReference type="InterPro" id="IPR055132">
    <property type="entry name" value="RNase_J_b_CASP"/>
</dbReference>
<feature type="domain" description="Metallo-beta-lactamase" evidence="14">
    <location>
        <begin position="19"/>
        <end position="214"/>
    </location>
</feature>
<dbReference type="PIRSF" id="PIRSF004803">
    <property type="entry name" value="RnjA"/>
    <property type="match status" value="1"/>
</dbReference>
<reference evidence="15 16" key="1">
    <citation type="submission" date="2018-01" db="EMBL/GenBank/DDBJ databases">
        <title>Genetic Diversity of Clostridium botulinum in seafood.</title>
        <authorList>
            <person name="Athira V."/>
            <person name="Arun Jyothi P.V."/>
            <person name="Lalitha K.V."/>
            <person name="Joseph T.C."/>
        </authorList>
    </citation>
    <scope>NUCLEOTIDE SEQUENCE [LARGE SCALE GENOMIC DNA]</scope>
    <source>
        <strain evidence="15 16">Mfbjulcb8</strain>
    </source>
</reference>
<dbReference type="GO" id="GO:0004521">
    <property type="term" value="F:RNA endonuclease activity"/>
    <property type="evidence" value="ECO:0007669"/>
    <property type="project" value="UniProtKB-UniRule"/>
</dbReference>
<dbReference type="InterPro" id="IPR011108">
    <property type="entry name" value="RMMBL"/>
</dbReference>
<keyword evidence="9 10" id="KW-0694">RNA-binding</keyword>
<dbReference type="Gene3D" id="3.40.50.10710">
    <property type="entry name" value="Metallo-hydrolase/oxidoreductase"/>
    <property type="match status" value="1"/>
</dbReference>
<feature type="active site" description="Proton donor" evidence="11">
    <location>
        <position position="194"/>
    </location>
</feature>
<feature type="binding site" evidence="13">
    <location>
        <position position="72"/>
    </location>
    <ligand>
        <name>Zn(2+)</name>
        <dbReference type="ChEBI" id="CHEBI:29105"/>
        <label>1</label>
        <note>catalytic</note>
    </ligand>
</feature>
<comment type="cofactor">
    <cofactor evidence="13">
        <name>Ca(2+)</name>
        <dbReference type="ChEBI" id="CHEBI:29108"/>
    </cofactor>
    <text evidence="13">Binds 1 Ca(2+) cation per subunit. Seen in 1 crystal structure, it is not clear if it is physiologically important.</text>
</comment>
<keyword evidence="10" id="KW-0698">rRNA processing</keyword>
<keyword evidence="2 10" id="KW-0963">Cytoplasm</keyword>
<feature type="binding site" evidence="13">
    <location>
        <position position="47"/>
    </location>
    <ligand>
        <name>Ca(2+)</name>
        <dbReference type="ChEBI" id="CHEBI:29108"/>
    </ligand>
</feature>
<dbReference type="GO" id="GO:0006364">
    <property type="term" value="P:rRNA processing"/>
    <property type="evidence" value="ECO:0007669"/>
    <property type="project" value="UniProtKB-UniRule"/>
</dbReference>
<feature type="binding site" evidence="13">
    <location>
        <position position="389"/>
    </location>
    <ligand>
        <name>Zn(2+)</name>
        <dbReference type="ChEBI" id="CHEBI:29105"/>
        <label>1</label>
        <note>catalytic</note>
    </ligand>
</feature>
<feature type="binding site" evidence="10 12">
    <location>
        <begin position="363"/>
        <end position="367"/>
    </location>
    <ligand>
        <name>substrate</name>
    </ligand>
</feature>
<comment type="function">
    <text evidence="10">An RNase that has 5'-3' exonuclease and possibly endonuclease activity. Involved in maturation of rRNA and in some organisms also mRNA maturation and/or decay.</text>
</comment>
<feature type="binding site" evidence="12">
    <location>
        <begin position="231"/>
        <end position="233"/>
    </location>
    <ligand>
        <name>substrate</name>
    </ligand>
</feature>
<organism evidence="15 16">
    <name type="scientific">Clostridium botulinum</name>
    <dbReference type="NCBI Taxonomy" id="1491"/>
    <lineage>
        <taxon>Bacteria</taxon>
        <taxon>Bacillati</taxon>
        <taxon>Bacillota</taxon>
        <taxon>Clostridia</taxon>
        <taxon>Eubacteriales</taxon>
        <taxon>Clostridiaceae</taxon>
        <taxon>Clostridium</taxon>
    </lineage>
</organism>
<keyword evidence="4 13" id="KW-0479">Metal-binding</keyword>
<comment type="cofactor">
    <cofactor evidence="13">
        <name>Zn(2+)</name>
        <dbReference type="ChEBI" id="CHEBI:29105"/>
    </cofactor>
    <text evidence="13">Binds 2 Zn(2+) ions per subunit. It is not clear if Zn(2+) or Mg(2+) is physiologically important.</text>
</comment>
<dbReference type="Pfam" id="PF07521">
    <property type="entry name" value="RMMBL"/>
    <property type="match status" value="1"/>
</dbReference>
<evidence type="ECO:0000256" key="2">
    <source>
        <dbReference type="ARBA" id="ARBA00022490"/>
    </source>
</evidence>
<dbReference type="FunFam" id="3.10.20.580:FF:000001">
    <property type="entry name" value="Ribonuclease J"/>
    <property type="match status" value="1"/>
</dbReference>
<dbReference type="InterPro" id="IPR041636">
    <property type="entry name" value="RNase_J_C"/>
</dbReference>
<evidence type="ECO:0000259" key="14">
    <source>
        <dbReference type="SMART" id="SM00849"/>
    </source>
</evidence>
<evidence type="ECO:0000256" key="1">
    <source>
        <dbReference type="ARBA" id="ARBA00004496"/>
    </source>
</evidence>
<dbReference type="Pfam" id="PF17770">
    <property type="entry name" value="RNase_J_C"/>
    <property type="match status" value="1"/>
</dbReference>
<dbReference type="InterPro" id="IPR004613">
    <property type="entry name" value="RNase_J"/>
</dbReference>
<dbReference type="Gene3D" id="3.60.15.10">
    <property type="entry name" value="Ribonuclease Z/Hydroxyacylglutathione hydrolase-like"/>
    <property type="match status" value="1"/>
</dbReference>
<dbReference type="InterPro" id="IPR030854">
    <property type="entry name" value="RNase_J_bac"/>
</dbReference>
<dbReference type="RefSeq" id="WP_159034927.1">
    <property type="nucleotide sequence ID" value="NZ_CP027777.1"/>
</dbReference>
<feature type="binding site" evidence="13">
    <location>
        <position position="162"/>
    </location>
    <ligand>
        <name>Zn(2+)</name>
        <dbReference type="ChEBI" id="CHEBI:29105"/>
        <label>1</label>
        <note>catalytic</note>
    </ligand>
</feature>
<gene>
    <name evidence="10" type="primary">rnj</name>
    <name evidence="15" type="ORF">C7M56_08600</name>
</gene>
<feature type="binding site" evidence="13">
    <location>
        <position position="74"/>
    </location>
    <ligand>
        <name>Zn(2+)</name>
        <dbReference type="ChEBI" id="CHEBI:29105"/>
        <label>1</label>
        <note>catalytic</note>
    </ligand>
</feature>